<gene>
    <name evidence="2" type="ORF">MBHS_04230</name>
</gene>
<proteinExistence type="predicted"/>
<accession>A0A1H6FG70</accession>
<dbReference type="OrthoDB" id="8440774at2"/>
<dbReference type="InterPro" id="IPR046748">
    <property type="entry name" value="HipA_2"/>
</dbReference>
<reference evidence="2 3" key="1">
    <citation type="submission" date="2016-10" db="EMBL/GenBank/DDBJ databases">
        <authorList>
            <person name="de Groot N.N."/>
        </authorList>
    </citation>
    <scope>NUCLEOTIDE SEQUENCE [LARGE SCALE GENOMIC DNA]</scope>
    <source>
        <strain evidence="2">MBHS1</strain>
    </source>
</reference>
<dbReference type="EMBL" id="FMSV02000548">
    <property type="protein sequence ID" value="SEH08339.1"/>
    <property type="molecule type" value="Genomic_DNA"/>
</dbReference>
<keyword evidence="3" id="KW-1185">Reference proteome</keyword>
<evidence type="ECO:0000313" key="2">
    <source>
        <dbReference type="EMBL" id="SEH08339.1"/>
    </source>
</evidence>
<feature type="domain" description="HipA-like kinase" evidence="1">
    <location>
        <begin position="5"/>
        <end position="247"/>
    </location>
</feature>
<name>A0A1H6FG70_9GAMM</name>
<dbReference type="Pfam" id="PF20613">
    <property type="entry name" value="HipA_2"/>
    <property type="match status" value="1"/>
</dbReference>
<organism evidence="2 3">
    <name type="scientific">Candidatus Venteria ishoeyi</name>
    <dbReference type="NCBI Taxonomy" id="1899563"/>
    <lineage>
        <taxon>Bacteria</taxon>
        <taxon>Pseudomonadati</taxon>
        <taxon>Pseudomonadota</taxon>
        <taxon>Gammaproteobacteria</taxon>
        <taxon>Thiotrichales</taxon>
        <taxon>Thiotrichaceae</taxon>
        <taxon>Venteria</taxon>
    </lineage>
</organism>
<dbReference type="RefSeq" id="WP_103921884.1">
    <property type="nucleotide sequence ID" value="NZ_FMSV02000548.1"/>
</dbReference>
<protein>
    <recommendedName>
        <fullName evidence="1">HipA-like kinase domain-containing protein</fullName>
    </recommendedName>
</protein>
<sequence>MDTTIVEILNRSIQGVTKPFLCRGNDDNLYFVKGFHAGQRSQICEIIAGQLGRQLGLPIAPFTIADIPEVLLDYETPENKNALRAGYAFASCKQEPIGELNLSAIHKIPTELQQKIFAFDWWIRNEDRKLTEHGGNPNLFWRLDAKEDAEQLVVIDHNLAFDKTFSKTDFAAQHAFSHSGNKLLNNRKLQIMYESQFERVMLSWSEICTKIPETWKFIDDEMSTPSDFDFEAAHQQLMCYQQPDFWMIK</sequence>
<evidence type="ECO:0000259" key="1">
    <source>
        <dbReference type="Pfam" id="PF20613"/>
    </source>
</evidence>
<evidence type="ECO:0000313" key="3">
    <source>
        <dbReference type="Proteomes" id="UP000236724"/>
    </source>
</evidence>
<dbReference type="Proteomes" id="UP000236724">
    <property type="component" value="Unassembled WGS sequence"/>
</dbReference>
<dbReference type="AlphaFoldDB" id="A0A1H6FG70"/>